<dbReference type="EC" id="3.4.24.85" evidence="4"/>
<feature type="transmembrane region" description="Helical" evidence="11">
    <location>
        <begin position="150"/>
        <end position="167"/>
    </location>
</feature>
<feature type="transmembrane region" description="Helical" evidence="11">
    <location>
        <begin position="218"/>
        <end position="244"/>
    </location>
</feature>
<evidence type="ECO:0000256" key="1">
    <source>
        <dbReference type="ARBA" id="ARBA00001350"/>
    </source>
</evidence>
<evidence type="ECO:0000256" key="4">
    <source>
        <dbReference type="ARBA" id="ARBA00012347"/>
    </source>
</evidence>
<comment type="similarity">
    <text evidence="3">Belongs to the peptidase M50A family.</text>
</comment>
<feature type="transmembrane region" description="Helical" evidence="11">
    <location>
        <begin position="72"/>
        <end position="91"/>
    </location>
</feature>
<protein>
    <recommendedName>
        <fullName evidence="5">Membrane-bound transcription factor site-2 protease</fullName>
        <ecNumber evidence="4">3.4.24.85</ecNumber>
    </recommendedName>
    <alternativeName>
        <fullName evidence="9">Endopeptidase S2P</fullName>
    </alternativeName>
</protein>
<dbReference type="PANTHER" id="PTHR13325">
    <property type="entry name" value="PROTEASE M50 MEMBRANE-BOUND TRANSCRIPTION FACTOR SITE 2 PROTEASE"/>
    <property type="match status" value="1"/>
</dbReference>
<feature type="transmembrane region" description="Helical" evidence="11">
    <location>
        <begin position="6"/>
        <end position="24"/>
    </location>
</feature>
<dbReference type="GO" id="GO:0005737">
    <property type="term" value="C:cytoplasm"/>
    <property type="evidence" value="ECO:0007669"/>
    <property type="project" value="TreeGrafter"/>
</dbReference>
<evidence type="ECO:0000313" key="13">
    <source>
        <dbReference type="EMBL" id="MXQ88547.1"/>
    </source>
</evidence>
<dbReference type="Pfam" id="PF02163">
    <property type="entry name" value="Peptidase_M50"/>
    <property type="match status" value="1"/>
</dbReference>
<dbReference type="GO" id="GO:0031293">
    <property type="term" value="P:membrane protein intracellular domain proteolysis"/>
    <property type="evidence" value="ECO:0007669"/>
    <property type="project" value="TreeGrafter"/>
</dbReference>
<sequence>MIPVSLVVVVVGGWTAVYLTDLVLKSSVYFKHSYEDWLENNGLSISPFHIRWQTAVFNRAFYSWGRRKARMLYQWYSSFSLFWFRLVIVILRNTSTLVSWFGKLLASTTIGARTSASKVSSFRGSLGAQMCICHCFYEQVPGINLPVNQLTYFFAAVLISGVVHEIGHGIAAIREQVRFNGFGIFLFIIYPGAFVDLFTTHLQLISPVQQLRIFCAGIWHNFILALLGILALILLPVILLPFYYTGVGVLITEVAEDSPAIGPRGLFVGDLVTHLQDCPVTNVQDWNECLDTITYEPQIGYCISASTLQQLSFPVRAYKRLDGSTECCNNHSLTDVCFSYRNNFNKRLHTCLPARKAVEATQVCRTNKDCKKSSSSSFCIIPSLETHTRLIKVKHPPQIDMLYVGHPLHLHYTVSITSFIPRFKFLSIDLPVVVETFVKFEEDQTLAKWEAKAKPCIQKERCKLEKR</sequence>
<dbReference type="GO" id="GO:0012505">
    <property type="term" value="C:endomembrane system"/>
    <property type="evidence" value="ECO:0007669"/>
    <property type="project" value="UniProtKB-SubCell"/>
</dbReference>
<keyword evidence="7 11" id="KW-1133">Transmembrane helix</keyword>
<evidence type="ECO:0000256" key="7">
    <source>
        <dbReference type="ARBA" id="ARBA00022989"/>
    </source>
</evidence>
<evidence type="ECO:0000259" key="12">
    <source>
        <dbReference type="Pfam" id="PF02163"/>
    </source>
</evidence>
<evidence type="ECO:0000256" key="6">
    <source>
        <dbReference type="ARBA" id="ARBA00022692"/>
    </source>
</evidence>
<gene>
    <name evidence="13" type="ORF">E5288_WYG003782</name>
</gene>
<dbReference type="CDD" id="cd06775">
    <property type="entry name" value="cpPDZ_MBTPS2-like"/>
    <property type="match status" value="1"/>
</dbReference>
<evidence type="ECO:0000256" key="3">
    <source>
        <dbReference type="ARBA" id="ARBA00009989"/>
    </source>
</evidence>
<feature type="domain" description="Peptidase M50" evidence="12">
    <location>
        <begin position="152"/>
        <end position="413"/>
    </location>
</feature>
<dbReference type="PRINTS" id="PR01000">
    <property type="entry name" value="SREBPS2PTASE"/>
</dbReference>
<evidence type="ECO:0000256" key="9">
    <source>
        <dbReference type="ARBA" id="ARBA00032658"/>
    </source>
</evidence>
<dbReference type="GO" id="GO:0016020">
    <property type="term" value="C:membrane"/>
    <property type="evidence" value="ECO:0007669"/>
    <property type="project" value="InterPro"/>
</dbReference>
<comment type="function">
    <text evidence="10">Zinc metalloprotease that mediates intramembrane proteolysis of proteins such as ATF6, ATF6B, SREBF1/SREBP1 and SREBF2/SREBP2. Catalyzes the second step in the proteolytic activation of the sterol regulatory element-binding proteins (SREBPs) SREBF1/SREBP1 and SREBF2/SREBP2: cleaves SREBPs within the first transmembrane segment, thereby releasing the N-terminal segment with a portion of the transmembrane segment attached. Mature N-terminal SREBP fragments shuttle to the nucleus and activate gene transcription. Also mediates the second step in the proteolytic activation of the cyclic AMP-dependent transcription factor ATF-6 (ATF6 and ATF6B). Involved in intramembrane proteolysis during bone formation. In astrocytes and osteoblasts, upon DNA damage and ER stress, mediates the second step of the regulated intramembrane proteolytic activation of the transcription factor CREB3L1, leading to the inhibition of cell-cycle progression.</text>
</comment>
<dbReference type="InterPro" id="IPR008915">
    <property type="entry name" value="Peptidase_M50"/>
</dbReference>
<evidence type="ECO:0000256" key="5">
    <source>
        <dbReference type="ARBA" id="ARBA00014400"/>
    </source>
</evidence>
<evidence type="ECO:0000313" key="14">
    <source>
        <dbReference type="Proteomes" id="UP000322234"/>
    </source>
</evidence>
<dbReference type="Gene3D" id="2.30.42.10">
    <property type="match status" value="1"/>
</dbReference>
<evidence type="ECO:0000256" key="2">
    <source>
        <dbReference type="ARBA" id="ARBA00004127"/>
    </source>
</evidence>
<dbReference type="EMBL" id="VBQZ03000047">
    <property type="protein sequence ID" value="MXQ88547.1"/>
    <property type="molecule type" value="Genomic_DNA"/>
</dbReference>
<dbReference type="InterPro" id="IPR036034">
    <property type="entry name" value="PDZ_sf"/>
</dbReference>
<comment type="subcellular location">
    <subcellularLocation>
        <location evidence="2">Endomembrane system</location>
        <topology evidence="2">Multi-pass membrane protein</topology>
    </subcellularLocation>
</comment>
<reference evidence="13" key="1">
    <citation type="submission" date="2019-10" db="EMBL/GenBank/DDBJ databases">
        <title>The sequence and de novo assembly of the wild yak genome.</title>
        <authorList>
            <person name="Liu Y."/>
        </authorList>
    </citation>
    <scope>NUCLEOTIDE SEQUENCE [LARGE SCALE GENOMIC DNA]</scope>
    <source>
        <strain evidence="13">WY2019</strain>
    </source>
</reference>
<evidence type="ECO:0000256" key="10">
    <source>
        <dbReference type="ARBA" id="ARBA00045828"/>
    </source>
</evidence>
<organism evidence="13 14">
    <name type="scientific">Bos mutus</name>
    <name type="common">wild yak</name>
    <dbReference type="NCBI Taxonomy" id="72004"/>
    <lineage>
        <taxon>Eukaryota</taxon>
        <taxon>Metazoa</taxon>
        <taxon>Chordata</taxon>
        <taxon>Craniata</taxon>
        <taxon>Vertebrata</taxon>
        <taxon>Euteleostomi</taxon>
        <taxon>Mammalia</taxon>
        <taxon>Eutheria</taxon>
        <taxon>Laurasiatheria</taxon>
        <taxon>Artiodactyla</taxon>
        <taxon>Ruminantia</taxon>
        <taxon>Pecora</taxon>
        <taxon>Bovidae</taxon>
        <taxon>Bovinae</taxon>
        <taxon>Bos</taxon>
    </lineage>
</organism>
<feature type="transmembrane region" description="Helical" evidence="11">
    <location>
        <begin position="179"/>
        <end position="198"/>
    </location>
</feature>
<comment type="caution">
    <text evidence="13">The sequence shown here is derived from an EMBL/GenBank/DDBJ whole genome shotgun (WGS) entry which is preliminary data.</text>
</comment>
<name>A0A6B0RIL5_9CETA</name>
<dbReference type="InterPro" id="IPR001193">
    <property type="entry name" value="MBTPS2"/>
</dbReference>
<evidence type="ECO:0000256" key="8">
    <source>
        <dbReference type="ARBA" id="ARBA00023136"/>
    </source>
</evidence>
<dbReference type="Proteomes" id="UP000322234">
    <property type="component" value="Unassembled WGS sequence"/>
</dbReference>
<proteinExistence type="inferred from homology"/>
<dbReference type="SUPFAM" id="SSF50156">
    <property type="entry name" value="PDZ domain-like"/>
    <property type="match status" value="1"/>
</dbReference>
<dbReference type="GO" id="GO:1905897">
    <property type="term" value="P:regulation of response to endoplasmic reticulum stress"/>
    <property type="evidence" value="ECO:0007669"/>
    <property type="project" value="TreeGrafter"/>
</dbReference>
<accession>A0A6B0RIL5</accession>
<dbReference type="GO" id="GO:0004222">
    <property type="term" value="F:metalloendopeptidase activity"/>
    <property type="evidence" value="ECO:0007669"/>
    <property type="project" value="InterPro"/>
</dbReference>
<comment type="catalytic activity">
    <reaction evidence="1">
        <text>Cleaves several transcription factors that are type-2 transmembrane proteins within membrane-spanning domains. Known substrates include sterol regulatory element-binding protein (SREBP) -1, SREBP-2 and forms of the transcriptional activator ATF6. SREBP-2 is cleaved at the site 477-DRSRILL-|-CVLTFLCLSFNPLTSLLQWGGA-505. The residues Asn-Pro, 11 residues distal to the site of cleavage in the membrane-spanning domain, are important for cleavage by S2P endopeptidase. Replacement of either of these residues does not prevent cleavage, but there is no cleavage if both of these residues are replaced.</text>
        <dbReference type="EC" id="3.4.24.85"/>
    </reaction>
</comment>
<dbReference type="AlphaFoldDB" id="A0A6B0RIL5"/>
<keyword evidence="8 11" id="KW-0472">Membrane</keyword>
<keyword evidence="14" id="KW-1185">Reference proteome</keyword>
<dbReference type="PANTHER" id="PTHR13325:SF3">
    <property type="entry name" value="MEMBRANE-BOUND TRANSCRIPTION FACTOR SITE-2 PROTEASE"/>
    <property type="match status" value="1"/>
</dbReference>
<evidence type="ECO:0000256" key="11">
    <source>
        <dbReference type="SAM" id="Phobius"/>
    </source>
</evidence>
<keyword evidence="6 11" id="KW-0812">Transmembrane</keyword>